<dbReference type="Ensembl" id="ENSEBUT00000026364.1">
    <property type="protein sequence ID" value="ENSEBUP00000025790.1"/>
    <property type="gene ID" value="ENSEBUG00000015894.1"/>
</dbReference>
<dbReference type="AlphaFoldDB" id="A0A8C4R5X2"/>
<feature type="transmembrane region" description="Helical" evidence="1">
    <location>
        <begin position="38"/>
        <end position="60"/>
    </location>
</feature>
<keyword evidence="1" id="KW-0812">Transmembrane</keyword>
<reference evidence="2" key="1">
    <citation type="submission" date="2025-08" db="UniProtKB">
        <authorList>
            <consortium name="Ensembl"/>
        </authorList>
    </citation>
    <scope>IDENTIFICATION</scope>
</reference>
<keyword evidence="1" id="KW-0472">Membrane</keyword>
<dbReference type="Proteomes" id="UP000694388">
    <property type="component" value="Unplaced"/>
</dbReference>
<protein>
    <submittedName>
        <fullName evidence="2">Transmembrane protein 215</fullName>
    </submittedName>
</protein>
<evidence type="ECO:0000313" key="3">
    <source>
        <dbReference type="Proteomes" id="UP000694388"/>
    </source>
</evidence>
<organism evidence="2 3">
    <name type="scientific">Eptatretus burgeri</name>
    <name type="common">Inshore hagfish</name>
    <dbReference type="NCBI Taxonomy" id="7764"/>
    <lineage>
        <taxon>Eukaryota</taxon>
        <taxon>Metazoa</taxon>
        <taxon>Chordata</taxon>
        <taxon>Craniata</taxon>
        <taxon>Vertebrata</taxon>
        <taxon>Cyclostomata</taxon>
        <taxon>Myxini</taxon>
        <taxon>Myxiniformes</taxon>
        <taxon>Myxinidae</taxon>
        <taxon>Eptatretinae</taxon>
        <taxon>Eptatretus</taxon>
    </lineage>
</organism>
<dbReference type="InterPro" id="IPR031486">
    <property type="entry name" value="TMEM215"/>
</dbReference>
<name>A0A8C4R5X2_EPTBU</name>
<keyword evidence="3" id="KW-1185">Reference proteome</keyword>
<dbReference type="PANTHER" id="PTHR31922:SF2">
    <property type="entry name" value="TRANSMEMBRANE PROTEIN 215"/>
    <property type="match status" value="1"/>
</dbReference>
<feature type="transmembrane region" description="Helical" evidence="1">
    <location>
        <begin position="12"/>
        <end position="32"/>
    </location>
</feature>
<proteinExistence type="predicted"/>
<reference evidence="2" key="2">
    <citation type="submission" date="2025-09" db="UniProtKB">
        <authorList>
            <consortium name="Ensembl"/>
        </authorList>
    </citation>
    <scope>IDENTIFICATION</scope>
</reference>
<evidence type="ECO:0000256" key="1">
    <source>
        <dbReference type="SAM" id="Phobius"/>
    </source>
</evidence>
<dbReference type="PANTHER" id="PTHR31922">
    <property type="entry name" value="TRANSMEMBRANE PROTEIN 215"/>
    <property type="match status" value="1"/>
</dbReference>
<sequence>MHTDDIDPRTGLTVAVLSVTLFFGFMFIMAGMKGETLSGIPLIAIGMSICIPALAIMFAAKKTQGFRTCLLRCKDPEKSGEEVRRKSTVVVIAPLGEHVCGRTETGMLAPDTSSEDNDAPVDVVVYYGFSLQEELNILLPGHFPLPRPFARNTFPAACPGLYRRDPVPTRLPCLHSACWKPLLLASNTHGRPLQKKTQQWPKQTNTTLSELARQKCQGTQGWQNRLGGWEPK</sequence>
<accession>A0A8C4R5X2</accession>
<evidence type="ECO:0000313" key="2">
    <source>
        <dbReference type="Ensembl" id="ENSEBUP00000025790.1"/>
    </source>
</evidence>
<keyword evidence="1" id="KW-1133">Transmembrane helix</keyword>
<dbReference type="Pfam" id="PF15746">
    <property type="entry name" value="TMEM215"/>
    <property type="match status" value="1"/>
</dbReference>
<dbReference type="GeneTree" id="ENSGT00390000006684"/>